<proteinExistence type="predicted"/>
<dbReference type="OrthoDB" id="17307at2759"/>
<sequence>MYIVVKKNYKSEPNSVIAVNTLSDPTWRRSKFALLVGLIYYFAWWKKFVVILAPFRWNNCCHRLPFDLGHLRSIIRTKAYEKAASRAESGEKKAAWIE</sequence>
<feature type="transmembrane region" description="Helical" evidence="1">
    <location>
        <begin position="32"/>
        <end position="55"/>
    </location>
</feature>
<protein>
    <submittedName>
        <fullName evidence="2">Uncharacterized protein</fullName>
    </submittedName>
</protein>
<accession>A0A0V0S9X2</accession>
<organism evidence="2 3">
    <name type="scientific">Trichinella nelsoni</name>
    <dbReference type="NCBI Taxonomy" id="6336"/>
    <lineage>
        <taxon>Eukaryota</taxon>
        <taxon>Metazoa</taxon>
        <taxon>Ecdysozoa</taxon>
        <taxon>Nematoda</taxon>
        <taxon>Enoplea</taxon>
        <taxon>Dorylaimia</taxon>
        <taxon>Trichinellida</taxon>
        <taxon>Trichinellidae</taxon>
        <taxon>Trichinella</taxon>
    </lineage>
</organism>
<evidence type="ECO:0000256" key="1">
    <source>
        <dbReference type="SAM" id="Phobius"/>
    </source>
</evidence>
<gene>
    <name evidence="2" type="ORF">T07_10321</name>
</gene>
<comment type="caution">
    <text evidence="2">The sequence shown here is derived from an EMBL/GenBank/DDBJ whole genome shotgun (WGS) entry which is preliminary data.</text>
</comment>
<keyword evidence="1" id="KW-0812">Transmembrane</keyword>
<name>A0A0V0S9X2_9BILA</name>
<reference evidence="2 3" key="1">
    <citation type="submission" date="2015-01" db="EMBL/GenBank/DDBJ databases">
        <title>Evolution of Trichinella species and genotypes.</title>
        <authorList>
            <person name="Korhonen P.K."/>
            <person name="Edoardo P."/>
            <person name="Giuseppe L.R."/>
            <person name="Gasser R.B."/>
        </authorList>
    </citation>
    <scope>NUCLEOTIDE SEQUENCE [LARGE SCALE GENOMIC DNA]</scope>
    <source>
        <strain evidence="2">ISS37</strain>
    </source>
</reference>
<evidence type="ECO:0000313" key="2">
    <source>
        <dbReference type="EMBL" id="KRX23484.1"/>
    </source>
</evidence>
<dbReference type="Proteomes" id="UP000054630">
    <property type="component" value="Unassembled WGS sequence"/>
</dbReference>
<keyword evidence="3" id="KW-1185">Reference proteome</keyword>
<keyword evidence="1" id="KW-1133">Transmembrane helix</keyword>
<dbReference type="EMBL" id="JYDL01000023">
    <property type="protein sequence ID" value="KRX23484.1"/>
    <property type="molecule type" value="Genomic_DNA"/>
</dbReference>
<keyword evidence="1" id="KW-0472">Membrane</keyword>
<dbReference type="AlphaFoldDB" id="A0A0V0S9X2"/>
<evidence type="ECO:0000313" key="3">
    <source>
        <dbReference type="Proteomes" id="UP000054630"/>
    </source>
</evidence>